<dbReference type="PANTHER" id="PTHR11070">
    <property type="entry name" value="UVRD / RECB / PCRA DNA HELICASE FAMILY MEMBER"/>
    <property type="match status" value="1"/>
</dbReference>
<dbReference type="PANTHER" id="PTHR11070:SF45">
    <property type="entry name" value="DNA 3'-5' HELICASE"/>
    <property type="match status" value="1"/>
</dbReference>
<dbReference type="Pfam" id="PF01443">
    <property type="entry name" value="Viral_helicase1"/>
    <property type="match status" value="1"/>
</dbReference>
<dbReference type="Gene3D" id="3.40.50.300">
    <property type="entry name" value="P-loop containing nucleotide triphosphate hydrolases"/>
    <property type="match status" value="3"/>
</dbReference>
<dbReference type="GO" id="GO:0000725">
    <property type="term" value="P:recombinational repair"/>
    <property type="evidence" value="ECO:0007669"/>
    <property type="project" value="TreeGrafter"/>
</dbReference>
<dbReference type="GO" id="GO:0003677">
    <property type="term" value="F:DNA binding"/>
    <property type="evidence" value="ECO:0007669"/>
    <property type="project" value="InterPro"/>
</dbReference>
<evidence type="ECO:0000256" key="1">
    <source>
        <dbReference type="ARBA" id="ARBA00022741"/>
    </source>
</evidence>
<dbReference type="InterPro" id="IPR014016">
    <property type="entry name" value="UvrD-like_ATP-bd"/>
</dbReference>
<gene>
    <name evidence="7" type="ORF">EV191_11763</name>
</gene>
<name>A0A4R2Q8E7_9PSEU</name>
<feature type="binding site" evidence="5">
    <location>
        <begin position="201"/>
        <end position="208"/>
    </location>
    <ligand>
        <name>ATP</name>
        <dbReference type="ChEBI" id="CHEBI:30616"/>
    </ligand>
</feature>
<evidence type="ECO:0000256" key="5">
    <source>
        <dbReference type="PROSITE-ProRule" id="PRU00560"/>
    </source>
</evidence>
<feature type="domain" description="UvrD-like helicase ATP-binding" evidence="6">
    <location>
        <begin position="180"/>
        <end position="599"/>
    </location>
</feature>
<keyword evidence="2 5" id="KW-0378">Hydrolase</keyword>
<accession>A0A4R2Q8E7</accession>
<evidence type="ECO:0000313" key="8">
    <source>
        <dbReference type="Proteomes" id="UP000294911"/>
    </source>
</evidence>
<keyword evidence="8" id="KW-1185">Reference proteome</keyword>
<reference evidence="7 8" key="1">
    <citation type="submission" date="2019-03" db="EMBL/GenBank/DDBJ databases">
        <title>Genomic Encyclopedia of Type Strains, Phase IV (KMG-IV): sequencing the most valuable type-strain genomes for metagenomic binning, comparative biology and taxonomic classification.</title>
        <authorList>
            <person name="Goeker M."/>
        </authorList>
    </citation>
    <scope>NUCLEOTIDE SEQUENCE [LARGE SCALE GENOMIC DNA]</scope>
    <source>
        <strain evidence="7 8">DSM 45765</strain>
    </source>
</reference>
<dbReference type="InterPro" id="IPR000212">
    <property type="entry name" value="DNA_helicase_UvrD/REP"/>
</dbReference>
<dbReference type="AlphaFoldDB" id="A0A4R2Q8E7"/>
<keyword evidence="1 5" id="KW-0547">Nucleotide-binding</keyword>
<evidence type="ECO:0000256" key="4">
    <source>
        <dbReference type="ARBA" id="ARBA00022840"/>
    </source>
</evidence>
<dbReference type="EMBL" id="SLXQ01000017">
    <property type="protein sequence ID" value="TCP45097.1"/>
    <property type="molecule type" value="Genomic_DNA"/>
</dbReference>
<dbReference type="GO" id="GO:0005829">
    <property type="term" value="C:cytosol"/>
    <property type="evidence" value="ECO:0007669"/>
    <property type="project" value="TreeGrafter"/>
</dbReference>
<dbReference type="GO" id="GO:0016787">
    <property type="term" value="F:hydrolase activity"/>
    <property type="evidence" value="ECO:0007669"/>
    <property type="project" value="UniProtKB-UniRule"/>
</dbReference>
<keyword evidence="4 5" id="KW-0067">ATP-binding</keyword>
<comment type="caution">
    <text evidence="7">The sequence shown here is derived from an EMBL/GenBank/DDBJ whole genome shotgun (WGS) entry which is preliminary data.</text>
</comment>
<dbReference type="SUPFAM" id="SSF52540">
    <property type="entry name" value="P-loop containing nucleoside triphosphate hydrolases"/>
    <property type="match status" value="1"/>
</dbReference>
<protein>
    <submittedName>
        <fullName evidence="7">DNA helicase IV</fullName>
    </submittedName>
</protein>
<dbReference type="GO" id="GO:0043138">
    <property type="term" value="F:3'-5' DNA helicase activity"/>
    <property type="evidence" value="ECO:0007669"/>
    <property type="project" value="TreeGrafter"/>
</dbReference>
<dbReference type="Proteomes" id="UP000294911">
    <property type="component" value="Unassembled WGS sequence"/>
</dbReference>
<sequence>MSNNKFDIELAAEQTHLDSLYARLDEECQAARARLDVALRDSSASSPQERWQRQVSVDQQTDRVRALRAAENGLCFGRLDDISANTSYIGRIGLFDETAGFAPLLVDWRAPAARPFYCSTVANPDGIRRRRHFRSNGRTITNIYDDVLSADDSAEQDGDSALLAVLNAPRVGKMRDIVATIQAEQDEIIRLARGGAVVIEGGPGTGKTAVALHRVAYLLYTHRDQLARRGVLLVGPNPDFLNYIGDVLPSLGETSAVFATPGDLHPGLHAVDEDDSVTSSLKGGLGMLDVLAAAVADRQELPDGRWPIELDDVVVTVDAKVARAARQRARDTGLLHNHARAVFWEWLIEELVGRAVRQIGKGWLTGRDTALAAELAADVRRELSHHPEVRRVVDRLWPQLTPERLLAELFTSPARIAAATPGMSDADRAALYRADGYAWTVADAALLDEAVELLGVDDRAERSRAERERQEHIEYTEGVLQVLETDDELDGEQLRATDLIDAEALAERHQQRDHRDIAQRAVENREWTYGHIVVDEAQELSEMAWRVLMRRCPSKSMTIVGDLAQRASAAGARTWSAMLDTYLADRWEYRQLTVNYRTPAEIMEVAAPLLAEIAPGLVAPESARSTGNRPRSRLVSADELDAIAAEEIAAASADGTSVVIAADGVSLDIAARVLSPRATKGLEFDEVVLVEPQRILSQSTDGAADLYVALTRATQRLTVLHTEPLPPVLGSLAAESEVIDTRSGKVGVSS</sequence>
<dbReference type="PROSITE" id="PS51198">
    <property type="entry name" value="UVRD_HELICASE_ATP_BIND"/>
    <property type="match status" value="1"/>
</dbReference>
<dbReference type="RefSeq" id="WP_243659237.1">
    <property type="nucleotide sequence ID" value="NZ_SLXQ01000017.1"/>
</dbReference>
<organism evidence="7 8">
    <name type="scientific">Tamaricihabitans halophyticus</name>
    <dbReference type="NCBI Taxonomy" id="1262583"/>
    <lineage>
        <taxon>Bacteria</taxon>
        <taxon>Bacillati</taxon>
        <taxon>Actinomycetota</taxon>
        <taxon>Actinomycetes</taxon>
        <taxon>Pseudonocardiales</taxon>
        <taxon>Pseudonocardiaceae</taxon>
        <taxon>Tamaricihabitans</taxon>
    </lineage>
</organism>
<dbReference type="InterPro" id="IPR027417">
    <property type="entry name" value="P-loop_NTPase"/>
</dbReference>
<evidence type="ECO:0000256" key="2">
    <source>
        <dbReference type="ARBA" id="ARBA00022801"/>
    </source>
</evidence>
<proteinExistence type="predicted"/>
<keyword evidence="3 5" id="KW-0347">Helicase</keyword>
<evidence type="ECO:0000259" key="6">
    <source>
        <dbReference type="PROSITE" id="PS51198"/>
    </source>
</evidence>
<dbReference type="GO" id="GO:0005524">
    <property type="term" value="F:ATP binding"/>
    <property type="evidence" value="ECO:0007669"/>
    <property type="project" value="UniProtKB-UniRule"/>
</dbReference>
<dbReference type="InterPro" id="IPR027351">
    <property type="entry name" value="(+)RNA_virus_helicase_core_dom"/>
</dbReference>
<evidence type="ECO:0000313" key="7">
    <source>
        <dbReference type="EMBL" id="TCP45097.1"/>
    </source>
</evidence>
<evidence type="ECO:0000256" key="3">
    <source>
        <dbReference type="ARBA" id="ARBA00022806"/>
    </source>
</evidence>